<comment type="caution">
    <text evidence="1">The sequence shown here is derived from an EMBL/GenBank/DDBJ whole genome shotgun (WGS) entry which is preliminary data.</text>
</comment>
<sequence>MGNIDATIPSTCEEILTNSEAIPSTREETLAAWFLGQANTCCPEGDLLELGPETVGASRFCRDGENYLSPDLEVTDWKTLRNQSTKRFRFVHFTATGTYSELLTRIDTARFLLRVNGIVAITGYRAGNNPAAAAAVWHSVLAGTLRPICTTRHRFYGMWGDAAPVQNELLVWLASHVSGYAAEVHSIAKHRILHFNIT</sequence>
<keyword evidence="2" id="KW-1185">Reference proteome</keyword>
<gene>
    <name evidence="1" type="ORF">F8566_10190</name>
</gene>
<proteinExistence type="predicted"/>
<evidence type="ECO:0000313" key="1">
    <source>
        <dbReference type="EMBL" id="KAB2350157.1"/>
    </source>
</evidence>
<accession>A0A6H9YW03</accession>
<dbReference type="RefSeq" id="WP_151559812.1">
    <property type="nucleotide sequence ID" value="NZ_WBMT01000004.1"/>
</dbReference>
<name>A0A6H9YW03_9ACTN</name>
<protein>
    <recommendedName>
        <fullName evidence="3">Class I SAM-dependent methyltransferase</fullName>
    </recommendedName>
</protein>
<dbReference type="EMBL" id="WBMT01000004">
    <property type="protein sequence ID" value="KAB2350157.1"/>
    <property type="molecule type" value="Genomic_DNA"/>
</dbReference>
<evidence type="ECO:0000313" key="2">
    <source>
        <dbReference type="Proteomes" id="UP000468735"/>
    </source>
</evidence>
<reference evidence="1 2" key="1">
    <citation type="submission" date="2019-09" db="EMBL/GenBank/DDBJ databases">
        <title>Actinomadura physcomitrii sp. nov., a novel actinomycete isolated from moss [Physcomitrium sphaericum (Ludw) Fuernr].</title>
        <authorList>
            <person name="Zhuang X."/>
            <person name="Liu C."/>
        </authorList>
    </citation>
    <scope>NUCLEOTIDE SEQUENCE [LARGE SCALE GENOMIC DNA]</scope>
    <source>
        <strain evidence="1 2">HMC1</strain>
    </source>
</reference>
<dbReference type="Proteomes" id="UP000468735">
    <property type="component" value="Unassembled WGS sequence"/>
</dbReference>
<dbReference type="OrthoDB" id="3346627at2"/>
<dbReference type="AlphaFoldDB" id="A0A6H9YW03"/>
<evidence type="ECO:0008006" key="3">
    <source>
        <dbReference type="Google" id="ProtNLM"/>
    </source>
</evidence>
<organism evidence="1 2">
    <name type="scientific">Actinomadura rudentiformis</name>
    <dbReference type="NCBI Taxonomy" id="359158"/>
    <lineage>
        <taxon>Bacteria</taxon>
        <taxon>Bacillati</taxon>
        <taxon>Actinomycetota</taxon>
        <taxon>Actinomycetes</taxon>
        <taxon>Streptosporangiales</taxon>
        <taxon>Thermomonosporaceae</taxon>
        <taxon>Actinomadura</taxon>
    </lineage>
</organism>